<comment type="caution">
    <text evidence="5">The sequence shown here is derived from an EMBL/GenBank/DDBJ whole genome shotgun (WGS) entry which is preliminary data.</text>
</comment>
<gene>
    <name evidence="5" type="ORF">AS180_00230</name>
</gene>
<dbReference type="EMBL" id="LNQP01000001">
    <property type="protein sequence ID" value="KSU89831.1"/>
    <property type="molecule type" value="Genomic_DNA"/>
</dbReference>
<dbReference type="NCBIfam" id="TIGR01446">
    <property type="entry name" value="DnaD_dom"/>
    <property type="match status" value="1"/>
</dbReference>
<dbReference type="Proteomes" id="UP000053681">
    <property type="component" value="Unassembled WGS sequence"/>
</dbReference>
<proteinExistence type="inferred from homology"/>
<dbReference type="AlphaFoldDB" id="A0A0V8JS06"/>
<evidence type="ECO:0000259" key="4">
    <source>
        <dbReference type="Pfam" id="PF07261"/>
    </source>
</evidence>
<dbReference type="PANTHER" id="PTHR37293">
    <property type="entry name" value="PHAGE REPLICATION PROTEIN-RELATED"/>
    <property type="match status" value="1"/>
</dbReference>
<dbReference type="Gene3D" id="1.10.10.630">
    <property type="entry name" value="DnaD domain-like"/>
    <property type="match status" value="1"/>
</dbReference>
<organism evidence="5 6">
    <name type="scientific">Priestia veravalensis</name>
    <dbReference type="NCBI Taxonomy" id="1414648"/>
    <lineage>
        <taxon>Bacteria</taxon>
        <taxon>Bacillati</taxon>
        <taxon>Bacillota</taxon>
        <taxon>Bacilli</taxon>
        <taxon>Bacillales</taxon>
        <taxon>Bacillaceae</taxon>
        <taxon>Priestia</taxon>
    </lineage>
</organism>
<evidence type="ECO:0000256" key="3">
    <source>
        <dbReference type="SAM" id="MobiDB-lite"/>
    </source>
</evidence>
<feature type="coiled-coil region" evidence="2">
    <location>
        <begin position="318"/>
        <end position="345"/>
    </location>
</feature>
<sequence length="346" mass="39870">MAKFRQIQVDFWSDPRVSEEMTPEDKFFYLYLLTNPNTKQIGVYTITKKQMAFDMGYSIETINSLLKRFENEHKVVKYNPETREIALLNWGKYNLNKGGKPILDCVVKELGEVKDLSLLAEVASSIKNSSILELFTNKLKELRAVDDTSYDTLDDTSTPSGQEKEEEQEEEKEKEKELLLHEQDIDLEEGALEKSEVGSSSRNQTQSIFDFYQQNFGMLNPFISQQIQYWTEDMGEELVLEAMSLTLKQQKTWKYAEGILKSWANRNVRSLDDVQALEAAFKNKRRFNQNASNRKEIVPDWLAQEAADQPQSSVAVLDTDFEAEKRKLEAELKELEAELKAGAGKE</sequence>
<evidence type="ECO:0000313" key="5">
    <source>
        <dbReference type="EMBL" id="KSU89831.1"/>
    </source>
</evidence>
<dbReference type="InterPro" id="IPR006343">
    <property type="entry name" value="DnaB/C_C"/>
</dbReference>
<dbReference type="InterPro" id="IPR053162">
    <property type="entry name" value="DnaD"/>
</dbReference>
<dbReference type="RefSeq" id="WP_062686179.1">
    <property type="nucleotide sequence ID" value="NZ_KQ758627.1"/>
</dbReference>
<protein>
    <recommendedName>
        <fullName evidence="4">DnaB/C C-terminal domain-containing protein</fullName>
    </recommendedName>
</protein>
<keyword evidence="6" id="KW-1185">Reference proteome</keyword>
<dbReference type="InterPro" id="IPR034829">
    <property type="entry name" value="DnaD-like_sf"/>
</dbReference>
<accession>A0A0V8JS06</accession>
<keyword evidence="2" id="KW-0175">Coiled coil</keyword>
<dbReference type="Pfam" id="PF07261">
    <property type="entry name" value="DnaB_2"/>
    <property type="match status" value="1"/>
</dbReference>
<dbReference type="PANTHER" id="PTHR37293:SF5">
    <property type="entry name" value="DNA REPLICATION PROTEIN"/>
    <property type="match status" value="1"/>
</dbReference>
<evidence type="ECO:0000256" key="1">
    <source>
        <dbReference type="ARBA" id="ARBA00093462"/>
    </source>
</evidence>
<feature type="domain" description="DnaB/C C-terminal" evidence="4">
    <location>
        <begin position="209"/>
        <end position="276"/>
    </location>
</feature>
<dbReference type="SUPFAM" id="SSF158499">
    <property type="entry name" value="DnaD domain-like"/>
    <property type="match status" value="1"/>
</dbReference>
<evidence type="ECO:0000313" key="6">
    <source>
        <dbReference type="Proteomes" id="UP000053681"/>
    </source>
</evidence>
<comment type="similarity">
    <text evidence="1">Belongs to the DnaB/DnaD family.</text>
</comment>
<evidence type="ECO:0000256" key="2">
    <source>
        <dbReference type="SAM" id="Coils"/>
    </source>
</evidence>
<name>A0A0V8JS06_9BACI</name>
<reference evidence="5 6" key="1">
    <citation type="submission" date="2015-11" db="EMBL/GenBank/DDBJ databases">
        <title>Bacillus caseinolyticus sp nov.</title>
        <authorList>
            <person name="Dastager S.G."/>
            <person name="Mawlankar R."/>
        </authorList>
    </citation>
    <scope>NUCLEOTIDE SEQUENCE [LARGE SCALE GENOMIC DNA]</scope>
    <source>
        <strain evidence="5 6">SGD-V-76</strain>
    </source>
</reference>
<feature type="region of interest" description="Disordered" evidence="3">
    <location>
        <begin position="150"/>
        <end position="176"/>
    </location>
</feature>